<reference evidence="1 2" key="1">
    <citation type="submission" date="2014-04" db="EMBL/GenBank/DDBJ databases">
        <authorList>
            <consortium name="DOE Joint Genome Institute"/>
            <person name="Kuo A."/>
            <person name="Girlanda M."/>
            <person name="Perotto S."/>
            <person name="Kohler A."/>
            <person name="Nagy L.G."/>
            <person name="Floudas D."/>
            <person name="Copeland A."/>
            <person name="Barry K.W."/>
            <person name="Cichocki N."/>
            <person name="Veneault-Fourrey C."/>
            <person name="LaButti K."/>
            <person name="Lindquist E.A."/>
            <person name="Lipzen A."/>
            <person name="Lundell T."/>
            <person name="Morin E."/>
            <person name="Murat C."/>
            <person name="Sun H."/>
            <person name="Tunlid A."/>
            <person name="Henrissat B."/>
            <person name="Grigoriev I.V."/>
            <person name="Hibbett D.S."/>
            <person name="Martin F."/>
            <person name="Nordberg H.P."/>
            <person name="Cantor M.N."/>
            <person name="Hua S.X."/>
        </authorList>
    </citation>
    <scope>NUCLEOTIDE SEQUENCE [LARGE SCALE GENOMIC DNA]</scope>
    <source>
        <strain evidence="1 2">MUT 4182</strain>
    </source>
</reference>
<evidence type="ECO:0000313" key="2">
    <source>
        <dbReference type="Proteomes" id="UP000054248"/>
    </source>
</evidence>
<dbReference type="AlphaFoldDB" id="A0A0C3Q7Z2"/>
<gene>
    <name evidence="1" type="ORF">M407DRAFT_24874</name>
</gene>
<evidence type="ECO:0000313" key="1">
    <source>
        <dbReference type="EMBL" id="KIO25820.1"/>
    </source>
</evidence>
<organism evidence="1 2">
    <name type="scientific">Tulasnella calospora MUT 4182</name>
    <dbReference type="NCBI Taxonomy" id="1051891"/>
    <lineage>
        <taxon>Eukaryota</taxon>
        <taxon>Fungi</taxon>
        <taxon>Dikarya</taxon>
        <taxon>Basidiomycota</taxon>
        <taxon>Agaricomycotina</taxon>
        <taxon>Agaricomycetes</taxon>
        <taxon>Cantharellales</taxon>
        <taxon>Tulasnellaceae</taxon>
        <taxon>Tulasnella</taxon>
    </lineage>
</organism>
<keyword evidence="2" id="KW-1185">Reference proteome</keyword>
<reference evidence="2" key="2">
    <citation type="submission" date="2015-01" db="EMBL/GenBank/DDBJ databases">
        <title>Evolutionary Origins and Diversification of the Mycorrhizal Mutualists.</title>
        <authorList>
            <consortium name="DOE Joint Genome Institute"/>
            <consortium name="Mycorrhizal Genomics Consortium"/>
            <person name="Kohler A."/>
            <person name="Kuo A."/>
            <person name="Nagy L.G."/>
            <person name="Floudas D."/>
            <person name="Copeland A."/>
            <person name="Barry K.W."/>
            <person name="Cichocki N."/>
            <person name="Veneault-Fourrey C."/>
            <person name="LaButti K."/>
            <person name="Lindquist E.A."/>
            <person name="Lipzen A."/>
            <person name="Lundell T."/>
            <person name="Morin E."/>
            <person name="Murat C."/>
            <person name="Riley R."/>
            <person name="Ohm R."/>
            <person name="Sun H."/>
            <person name="Tunlid A."/>
            <person name="Henrissat B."/>
            <person name="Grigoriev I.V."/>
            <person name="Hibbett D.S."/>
            <person name="Martin F."/>
        </authorList>
    </citation>
    <scope>NUCLEOTIDE SEQUENCE [LARGE SCALE GENOMIC DNA]</scope>
    <source>
        <strain evidence="2">MUT 4182</strain>
    </source>
</reference>
<name>A0A0C3Q7Z2_9AGAM</name>
<protein>
    <submittedName>
        <fullName evidence="1">Uncharacterized protein</fullName>
    </submittedName>
</protein>
<dbReference type="HOGENOM" id="CLU_178726_0_0_1"/>
<accession>A0A0C3Q7Z2</accession>
<dbReference type="OrthoDB" id="3358646at2759"/>
<dbReference type="EMBL" id="KN823035">
    <property type="protein sequence ID" value="KIO25820.1"/>
    <property type="molecule type" value="Genomic_DNA"/>
</dbReference>
<proteinExistence type="predicted"/>
<sequence length="103" mass="11902">MSTLLTSPSAFAPRKEFLKNQNTPHQFALLTFNGAEILRLSNFPPNVIASLRTLFQQQLVYRAYREDPEMGVSEFIMADRLWASKNVKYEVQHPPLEPAEPFY</sequence>
<dbReference type="Proteomes" id="UP000054248">
    <property type="component" value="Unassembled WGS sequence"/>
</dbReference>